<dbReference type="Proteomes" id="UP000183192">
    <property type="component" value="Unassembled WGS sequence"/>
</dbReference>
<proteinExistence type="predicted"/>
<dbReference type="AlphaFoldDB" id="A0A1J4TDX7"/>
<name>A0A1J4TDX7_9BACT</name>
<dbReference type="STRING" id="1805146.AUJ27_00340"/>
<evidence type="ECO:0000313" key="2">
    <source>
        <dbReference type="Proteomes" id="UP000183192"/>
    </source>
</evidence>
<evidence type="ECO:0000313" key="1">
    <source>
        <dbReference type="EMBL" id="OIO08702.1"/>
    </source>
</evidence>
<gene>
    <name evidence="1" type="ORF">AUJ27_00340</name>
</gene>
<organism evidence="1 2">
    <name type="scientific">Candidatus Falkowbacteria bacterium CG1_02_37_44</name>
    <dbReference type="NCBI Taxonomy" id="1805146"/>
    <lineage>
        <taxon>Bacteria</taxon>
        <taxon>Candidatus Falkowiibacteriota</taxon>
    </lineage>
</organism>
<reference evidence="1 2" key="1">
    <citation type="journal article" date="2016" name="Environ. Microbiol.">
        <title>Genomic resolution of a cold subsurface aquifer community provides metabolic insights for novel microbes adapted to high CO concentrations.</title>
        <authorList>
            <person name="Probst A.J."/>
            <person name="Castelle C.J."/>
            <person name="Singh A."/>
            <person name="Brown C.T."/>
            <person name="Anantharaman K."/>
            <person name="Sharon I."/>
            <person name="Hug L.A."/>
            <person name="Burstein D."/>
            <person name="Emerson J.B."/>
            <person name="Thomas B.C."/>
            <person name="Banfield J.F."/>
        </authorList>
    </citation>
    <scope>NUCLEOTIDE SEQUENCE [LARGE SCALE GENOMIC DNA]</scope>
    <source>
        <strain evidence="1">CG1_02_37_44</strain>
    </source>
</reference>
<protein>
    <submittedName>
        <fullName evidence="1">Uncharacterized protein</fullName>
    </submittedName>
</protein>
<comment type="caution">
    <text evidence="1">The sequence shown here is derived from an EMBL/GenBank/DDBJ whole genome shotgun (WGS) entry which is preliminary data.</text>
</comment>
<sequence length="97" mass="11453">MKIDDLLWLISIARIWLEKAKLLKKPRITTRKIAGEKINFFVYKSRVSEKITQNVYIKNCCLFFKEESATFLKKTGFRILPIIILKITAICQVIEIY</sequence>
<accession>A0A1J4TDX7</accession>
<dbReference type="EMBL" id="MNUU01000004">
    <property type="protein sequence ID" value="OIO08702.1"/>
    <property type="molecule type" value="Genomic_DNA"/>
</dbReference>